<feature type="transmembrane region" description="Helical" evidence="2">
    <location>
        <begin position="272"/>
        <end position="290"/>
    </location>
</feature>
<proteinExistence type="predicted"/>
<organism evidence="3 4">
    <name type="scientific">Sphingomonas naphthae</name>
    <dbReference type="NCBI Taxonomy" id="1813468"/>
    <lineage>
        <taxon>Bacteria</taxon>
        <taxon>Pseudomonadati</taxon>
        <taxon>Pseudomonadota</taxon>
        <taxon>Alphaproteobacteria</taxon>
        <taxon>Sphingomonadales</taxon>
        <taxon>Sphingomonadaceae</taxon>
        <taxon>Sphingomonas</taxon>
    </lineage>
</organism>
<feature type="transmembrane region" description="Helical" evidence="2">
    <location>
        <begin position="117"/>
        <end position="137"/>
    </location>
</feature>
<keyword evidence="2" id="KW-0812">Transmembrane</keyword>
<evidence type="ECO:0000256" key="2">
    <source>
        <dbReference type="SAM" id="Phobius"/>
    </source>
</evidence>
<feature type="transmembrane region" description="Helical" evidence="2">
    <location>
        <begin position="143"/>
        <end position="161"/>
    </location>
</feature>
<evidence type="ECO:0000256" key="1">
    <source>
        <dbReference type="SAM" id="MobiDB-lite"/>
    </source>
</evidence>
<feature type="transmembrane region" description="Helical" evidence="2">
    <location>
        <begin position="219"/>
        <end position="239"/>
    </location>
</feature>
<dbReference type="EMBL" id="CP117411">
    <property type="protein sequence ID" value="WCT73182.1"/>
    <property type="molecule type" value="Genomic_DNA"/>
</dbReference>
<feature type="transmembrane region" description="Helical" evidence="2">
    <location>
        <begin position="195"/>
        <end position="212"/>
    </location>
</feature>
<gene>
    <name evidence="3" type="ORF">PQ455_16405</name>
</gene>
<dbReference type="RefSeq" id="WP_273687219.1">
    <property type="nucleotide sequence ID" value="NZ_CP117411.1"/>
</dbReference>
<evidence type="ECO:0000313" key="3">
    <source>
        <dbReference type="EMBL" id="WCT73182.1"/>
    </source>
</evidence>
<feature type="transmembrane region" description="Helical" evidence="2">
    <location>
        <begin position="84"/>
        <end position="105"/>
    </location>
</feature>
<sequence>MGGAEKRRNWLWGGVALVVLALGIGFRLWGAASFPMWLDEAYSAYAAAQGLDFLWTVVPRYETHPPFYYTLVWAWSQSFGDGLASLRAIGLTASIATAPLVALAARDLARIGGFRRWPVLLAALGGFALHPFLIEMARQVRPYAPMTLAYAGAIAALIHIARVAGQGRPVPRRAYGLYLVALLLVLWLHNLGPLFAAALGLGALAILIRPGMRARNWGWLIGGHAIVGLLWLPALLILLDQAPTWVRDTWLKFAWAPALDRAPMLFVGPDPFAMAAAALLAVLGGVALWRTGSGRRVLALLLSVGLLPVIAALLVSAWLAPIFLLRTLTPVAVPALLLIAAGAGGTRARAHWWEGCGRIALVAIVLISMGVGDVANRQRGPQENWYPVVRWLAARYRPGDVILAYPNEGALPFDRAVRDLGLTMPSRAIPTAIPTLSPPLGSWYVSGSRGVPSLDHAHLEAIAREPAIARAPTIWLLRVGPWAYDKGDIFLTALERGRRSAGTARSGTIDLRGMRLPGVPDSMKPLPIPEK</sequence>
<keyword evidence="2" id="KW-1133">Transmembrane helix</keyword>
<keyword evidence="2" id="KW-0472">Membrane</keyword>
<feature type="region of interest" description="Disordered" evidence="1">
    <location>
        <begin position="511"/>
        <end position="531"/>
    </location>
</feature>
<reference evidence="3 4" key="1">
    <citation type="submission" date="2023-02" db="EMBL/GenBank/DDBJ databases">
        <title>Genome sequence of Sphingomonas naphthae.</title>
        <authorList>
            <person name="Kim S."/>
            <person name="Heo J."/>
            <person name="Kwon S.-W."/>
        </authorList>
    </citation>
    <scope>NUCLEOTIDE SEQUENCE [LARGE SCALE GENOMIC DNA]</scope>
    <source>
        <strain evidence="3 4">KACC 18716</strain>
    </source>
</reference>
<feature type="transmembrane region" description="Helical" evidence="2">
    <location>
        <begin position="173"/>
        <end position="189"/>
    </location>
</feature>
<feature type="transmembrane region" description="Helical" evidence="2">
    <location>
        <begin position="323"/>
        <end position="343"/>
    </location>
</feature>
<name>A0ABY7TKE1_9SPHN</name>
<feature type="transmembrane region" description="Helical" evidence="2">
    <location>
        <begin position="9"/>
        <end position="29"/>
    </location>
</feature>
<keyword evidence="4" id="KW-1185">Reference proteome</keyword>
<dbReference type="Proteomes" id="UP001220395">
    <property type="component" value="Chromosome"/>
</dbReference>
<accession>A0ABY7TKE1</accession>
<feature type="transmembrane region" description="Helical" evidence="2">
    <location>
        <begin position="355"/>
        <end position="372"/>
    </location>
</feature>
<protein>
    <recommendedName>
        <fullName evidence="5">Glycosyltransferase RgtA/B/C/D-like domain-containing protein</fullName>
    </recommendedName>
</protein>
<feature type="transmembrane region" description="Helical" evidence="2">
    <location>
        <begin position="297"/>
        <end position="317"/>
    </location>
</feature>
<evidence type="ECO:0000313" key="4">
    <source>
        <dbReference type="Proteomes" id="UP001220395"/>
    </source>
</evidence>
<evidence type="ECO:0008006" key="5">
    <source>
        <dbReference type="Google" id="ProtNLM"/>
    </source>
</evidence>